<evidence type="ECO:0000313" key="2">
    <source>
        <dbReference type="Proteomes" id="UP000677054"/>
    </source>
</evidence>
<name>A0A7R9A9H9_9CRUS</name>
<protein>
    <submittedName>
        <fullName evidence="1">Uncharacterized protein</fullName>
    </submittedName>
</protein>
<reference evidence="1" key="1">
    <citation type="submission" date="2020-11" db="EMBL/GenBank/DDBJ databases">
        <authorList>
            <person name="Tran Van P."/>
        </authorList>
    </citation>
    <scope>NUCLEOTIDE SEQUENCE</scope>
</reference>
<sequence>MRVPPSEGLLFTIQNLVCGSVKSTSSTSACRSCIRGAGYVNLLFFAPSTMSSFLSYLKTNCFTSTYFDSTANTTGNKIIACSTTNLATLGTTRSALRTNYNNFVSCLRTATG</sequence>
<dbReference type="AlphaFoldDB" id="A0A7R9A9H9"/>
<evidence type="ECO:0000313" key="1">
    <source>
        <dbReference type="EMBL" id="CAD7249975.1"/>
    </source>
</evidence>
<proteinExistence type="predicted"/>
<dbReference type="Proteomes" id="UP000677054">
    <property type="component" value="Unassembled WGS sequence"/>
</dbReference>
<organism evidence="1">
    <name type="scientific">Darwinula stevensoni</name>
    <dbReference type="NCBI Taxonomy" id="69355"/>
    <lineage>
        <taxon>Eukaryota</taxon>
        <taxon>Metazoa</taxon>
        <taxon>Ecdysozoa</taxon>
        <taxon>Arthropoda</taxon>
        <taxon>Crustacea</taxon>
        <taxon>Oligostraca</taxon>
        <taxon>Ostracoda</taxon>
        <taxon>Podocopa</taxon>
        <taxon>Podocopida</taxon>
        <taxon>Darwinulocopina</taxon>
        <taxon>Darwinuloidea</taxon>
        <taxon>Darwinulidae</taxon>
        <taxon>Darwinula</taxon>
    </lineage>
</organism>
<accession>A0A7R9A9H9</accession>
<keyword evidence="2" id="KW-1185">Reference proteome</keyword>
<dbReference type="EMBL" id="LR902106">
    <property type="protein sequence ID" value="CAD7249975.1"/>
    <property type="molecule type" value="Genomic_DNA"/>
</dbReference>
<dbReference type="EMBL" id="CAJPEV010002589">
    <property type="protein sequence ID" value="CAG0897409.1"/>
    <property type="molecule type" value="Genomic_DNA"/>
</dbReference>
<gene>
    <name evidence="1" type="ORF">DSTB1V02_LOCUS9759</name>
</gene>